<dbReference type="EMBL" id="CP055904">
    <property type="protein sequence ID" value="QMR41541.1"/>
    <property type="molecule type" value="Genomic_DNA"/>
</dbReference>
<organism evidence="2 3">
    <name type="scientific">Klebsiella aerogenes</name>
    <name type="common">Enterobacter aerogenes</name>
    <dbReference type="NCBI Taxonomy" id="548"/>
    <lineage>
        <taxon>Bacteria</taxon>
        <taxon>Pseudomonadati</taxon>
        <taxon>Pseudomonadota</taxon>
        <taxon>Gammaproteobacteria</taxon>
        <taxon>Enterobacterales</taxon>
        <taxon>Enterobacteriaceae</taxon>
        <taxon>Klebsiella/Raoultella group</taxon>
        <taxon>Klebsiella</taxon>
    </lineage>
</organism>
<sequence>MNRPYRYFLILTAVLLSGCSTSQETLLPVDESTTMASLWAQQTGGGQQLYDQRSQLRRPLVSISPAEQQHFMRTAENETASQFSRLPDPDMVMYVFPHLTSDSGVPVPGYSTVFSFYGRVHYALPGERTEAL</sequence>
<keyword evidence="1" id="KW-0732">Signal</keyword>
<evidence type="ECO:0000313" key="3">
    <source>
        <dbReference type="Proteomes" id="UP000514462"/>
    </source>
</evidence>
<dbReference type="RefSeq" id="WP_182014635.1">
    <property type="nucleotide sequence ID" value="NZ_CP055904.1"/>
</dbReference>
<dbReference type="InterPro" id="IPR022262">
    <property type="entry name" value="Lipoprot_put"/>
</dbReference>
<keyword evidence="2" id="KW-0449">Lipoprotein</keyword>
<dbReference type="AlphaFoldDB" id="A0AAP9U6K7"/>
<feature type="signal peptide" evidence="1">
    <location>
        <begin position="1"/>
        <end position="22"/>
    </location>
</feature>
<proteinExistence type="predicted"/>
<evidence type="ECO:0000256" key="1">
    <source>
        <dbReference type="SAM" id="SignalP"/>
    </source>
</evidence>
<feature type="chain" id="PRO_5042980620" evidence="1">
    <location>
        <begin position="23"/>
        <end position="132"/>
    </location>
</feature>
<name>A0AAP9U6K7_KLEAE</name>
<evidence type="ECO:0000313" key="2">
    <source>
        <dbReference type="EMBL" id="QMR41541.1"/>
    </source>
</evidence>
<accession>A0AAP9U6K7</accession>
<reference evidence="3" key="1">
    <citation type="submission" date="2020-06" db="EMBL/GenBank/DDBJ databases">
        <title>REHAB project genomes.</title>
        <authorList>
            <person name="Shaw L.P."/>
        </authorList>
    </citation>
    <scope>NUCLEOTIDE SEQUENCE [LARGE SCALE GENOMIC DNA]</scope>
    <source>
        <strain evidence="3">RHBSTW-00938</strain>
    </source>
</reference>
<dbReference type="PROSITE" id="PS51257">
    <property type="entry name" value="PROKAR_LIPOPROTEIN"/>
    <property type="match status" value="1"/>
</dbReference>
<dbReference type="Proteomes" id="UP000514462">
    <property type="component" value="Chromosome"/>
</dbReference>
<protein>
    <submittedName>
        <fullName evidence="2">TIGR03751 family conjugal transfer lipoprotein</fullName>
    </submittedName>
</protein>
<gene>
    <name evidence="2" type="ORF">HV331_19475</name>
</gene>
<dbReference type="NCBIfam" id="TIGR03751">
    <property type="entry name" value="conj_TIGR03751"/>
    <property type="match status" value="1"/>
</dbReference>